<proteinExistence type="predicted"/>
<evidence type="ECO:0008006" key="3">
    <source>
        <dbReference type="Google" id="ProtNLM"/>
    </source>
</evidence>
<dbReference type="PANTHER" id="PTHR35179">
    <property type="entry name" value="PROTEIN CBG02620"/>
    <property type="match status" value="1"/>
</dbReference>
<dbReference type="EMBL" id="GL945435">
    <property type="protein sequence ID" value="EGO23423.1"/>
    <property type="molecule type" value="Genomic_DNA"/>
</dbReference>
<sequence>MYEGLVTASVATIEPPSITDDSDVQITDVKDLGSYNWAESPVSKHSRSPPIWVDRAPPFTIQRDTGLFYVDQNGYRMANAPLLPLFKAVDIIQKDNGDPALDWSSVDIISDRNGLRKLVRWVKGSNEPKTFRIDMQLVGERTVLLSRWNTRLQEEVVGYGHNFERDCTRLAPGCEKSSGHHRIVNYNFEGLNMVVRFEVDACVSSPVTVPSRSSRADDLESAMAGLAIRPASKPASTVTEDGITICKVGTNIPRTSIVELTTLREGNLDQFVWDEVYFQLLLSQTPNHFLALHTRGTFSRVERRKLSTMGEKLEGGDKAQRVMKGMKRVLEAIQELAITHGPEGRLTLVCDGTELKVYSRLSDGSLLPKSILSRFD</sequence>
<organism evidence="2">
    <name type="scientific">Serpula lacrymans var. lacrymans (strain S7.9)</name>
    <name type="common">Dry rot fungus</name>
    <dbReference type="NCBI Taxonomy" id="578457"/>
    <lineage>
        <taxon>Eukaryota</taxon>
        <taxon>Fungi</taxon>
        <taxon>Dikarya</taxon>
        <taxon>Basidiomycota</taxon>
        <taxon>Agaricomycotina</taxon>
        <taxon>Agaricomycetes</taxon>
        <taxon>Agaricomycetidae</taxon>
        <taxon>Boletales</taxon>
        <taxon>Coniophorineae</taxon>
        <taxon>Serpulaceae</taxon>
        <taxon>Serpula</taxon>
    </lineage>
</organism>
<name>F8NZZ6_SERL9</name>
<dbReference type="AlphaFoldDB" id="F8NZZ6"/>
<dbReference type="PANTHER" id="PTHR35179:SF2">
    <property type="entry name" value="START DOMAIN-CONTAINING PROTEIN"/>
    <property type="match status" value="1"/>
</dbReference>
<dbReference type="GeneID" id="18810346"/>
<reference evidence="2" key="1">
    <citation type="journal article" date="2011" name="Science">
        <title>The plant cell wall-decomposing machinery underlies the functional diversity of forest fungi.</title>
        <authorList>
            <person name="Eastwood D.C."/>
            <person name="Floudas D."/>
            <person name="Binder M."/>
            <person name="Majcherczyk A."/>
            <person name="Schneider P."/>
            <person name="Aerts A."/>
            <person name="Asiegbu F.O."/>
            <person name="Baker S.E."/>
            <person name="Barry K."/>
            <person name="Bendiksby M."/>
            <person name="Blumentritt M."/>
            <person name="Coutinho P.M."/>
            <person name="Cullen D."/>
            <person name="de Vries R.P."/>
            <person name="Gathman A."/>
            <person name="Goodell B."/>
            <person name="Henrissat B."/>
            <person name="Ihrmark K."/>
            <person name="Kauserud H."/>
            <person name="Kohler A."/>
            <person name="LaButti K."/>
            <person name="Lapidus A."/>
            <person name="Lavin J.L."/>
            <person name="Lee Y.-H."/>
            <person name="Lindquist E."/>
            <person name="Lilly W."/>
            <person name="Lucas S."/>
            <person name="Morin E."/>
            <person name="Murat C."/>
            <person name="Oguiza J.A."/>
            <person name="Park J."/>
            <person name="Pisabarro A.G."/>
            <person name="Riley R."/>
            <person name="Rosling A."/>
            <person name="Salamov A."/>
            <person name="Schmidt O."/>
            <person name="Schmutz J."/>
            <person name="Skrede I."/>
            <person name="Stenlid J."/>
            <person name="Wiebenga A."/>
            <person name="Xie X."/>
            <person name="Kuees U."/>
            <person name="Hibbett D.S."/>
            <person name="Hoffmeister D."/>
            <person name="Hoegberg N."/>
            <person name="Martin F."/>
            <person name="Grigoriev I.V."/>
            <person name="Watkinson S.C."/>
        </authorList>
    </citation>
    <scope>NUCLEOTIDE SEQUENCE [LARGE SCALE GENOMIC DNA]</scope>
    <source>
        <strain evidence="2">S7.9</strain>
    </source>
</reference>
<dbReference type="RefSeq" id="XP_007319185.1">
    <property type="nucleotide sequence ID" value="XM_007319123.1"/>
</dbReference>
<evidence type="ECO:0000313" key="1">
    <source>
        <dbReference type="EMBL" id="EGO23423.1"/>
    </source>
</evidence>
<dbReference type="OrthoDB" id="420564at2759"/>
<dbReference type="KEGG" id="sla:SERLADRAFT_370321"/>
<accession>F8NZZ6</accession>
<gene>
    <name evidence="1" type="ORF">SERLADRAFT_370321</name>
</gene>
<evidence type="ECO:0000313" key="2">
    <source>
        <dbReference type="Proteomes" id="UP000008064"/>
    </source>
</evidence>
<protein>
    <recommendedName>
        <fullName evidence="3">Geranylgeranyl pyrophosphate synthetase</fullName>
    </recommendedName>
</protein>
<dbReference type="HOGENOM" id="CLU_030046_0_1_1"/>
<dbReference type="Proteomes" id="UP000008064">
    <property type="component" value="Unassembled WGS sequence"/>
</dbReference>